<dbReference type="RefSeq" id="XP_031417309.2">
    <property type="nucleotide sequence ID" value="XM_031561449.2"/>
</dbReference>
<keyword evidence="1" id="KW-1185">Reference proteome</keyword>
<accession>A0A6P8EY77</accession>
<gene>
    <name evidence="2" type="primary">LOC116218746</name>
</gene>
<dbReference type="GeneID" id="116218746"/>
<dbReference type="PANTHER" id="PTHR31025">
    <property type="entry name" value="SI:CH211-196P9.1-RELATED"/>
    <property type="match status" value="1"/>
</dbReference>
<dbReference type="AlphaFoldDB" id="A0A6P8EY77"/>
<evidence type="ECO:0000313" key="2">
    <source>
        <dbReference type="RefSeq" id="XP_031417309.2"/>
    </source>
</evidence>
<sequence>MYKYMAYPRDYHFDEVAAALVKKHPCLREPGSYSGYCGWKNSLKFKMGNYRTKLRRSGMADVKVNGCRRRKDFPDEDLPSRNIKKAKRNETNFLPNFPDGEDEVSLEAIRRELDMDAKKSLPDVIGIRKKMDQTFALRRKEIVEEQPPVSRMVERWPALFTETQIYDEFSRVASKNLRQQFYEALDRHTPILIQMMKSKRGKVGQSLEGFLHQIDTQDSDNGEDSAHVPVGILTVIPEDDPKPNAAGLHLHPSIVAVILEGDLVLDDLSSYPEAFCLLFGLVYALHLDYPRSMRYSFEFIQKILLDIGQNKLSPKMQTLKNALMSS</sequence>
<dbReference type="PANTHER" id="PTHR31025:SF19">
    <property type="entry name" value="SI:CH73-42K18.1-RELATED"/>
    <property type="match status" value="1"/>
</dbReference>
<organism evidence="1 2">
    <name type="scientific">Clupea harengus</name>
    <name type="common">Atlantic herring</name>
    <dbReference type="NCBI Taxonomy" id="7950"/>
    <lineage>
        <taxon>Eukaryota</taxon>
        <taxon>Metazoa</taxon>
        <taxon>Chordata</taxon>
        <taxon>Craniata</taxon>
        <taxon>Vertebrata</taxon>
        <taxon>Euteleostomi</taxon>
        <taxon>Actinopterygii</taxon>
        <taxon>Neopterygii</taxon>
        <taxon>Teleostei</taxon>
        <taxon>Clupei</taxon>
        <taxon>Clupeiformes</taxon>
        <taxon>Clupeoidei</taxon>
        <taxon>Clupeidae</taxon>
        <taxon>Clupea</taxon>
    </lineage>
</organism>
<name>A0A6P8EY77_CLUHA</name>
<reference evidence="2" key="1">
    <citation type="submission" date="2025-08" db="UniProtKB">
        <authorList>
            <consortium name="RefSeq"/>
        </authorList>
    </citation>
    <scope>IDENTIFICATION</scope>
</reference>
<dbReference type="Proteomes" id="UP000515152">
    <property type="component" value="Chromosome 23"/>
</dbReference>
<protein>
    <submittedName>
        <fullName evidence="2">Uncharacterized protein LOC116218746 isoform X2</fullName>
    </submittedName>
</protein>
<proteinExistence type="predicted"/>
<evidence type="ECO:0000313" key="1">
    <source>
        <dbReference type="Proteomes" id="UP000515152"/>
    </source>
</evidence>